<dbReference type="PROSITE" id="PS00198">
    <property type="entry name" value="4FE4S_FER_1"/>
    <property type="match status" value="1"/>
</dbReference>
<protein>
    <submittedName>
        <fullName evidence="5">4Fe-4S binding protein</fullName>
    </submittedName>
</protein>
<evidence type="ECO:0000313" key="5">
    <source>
        <dbReference type="EMBL" id="HHY27102.1"/>
    </source>
</evidence>
<feature type="domain" description="4Fe-4S ferredoxin-type" evidence="4">
    <location>
        <begin position="37"/>
        <end position="68"/>
    </location>
</feature>
<sequence>MNNNYIAINTNLCKACWKCILSCKKKVLGKVNLPFHKHVRIAHPDNCIGCYKCEKECEFGAIIKYSKKEIKGVE</sequence>
<dbReference type="PROSITE" id="PS51379">
    <property type="entry name" value="4FE4S_FER_2"/>
    <property type="match status" value="2"/>
</dbReference>
<evidence type="ECO:0000256" key="2">
    <source>
        <dbReference type="ARBA" id="ARBA00023004"/>
    </source>
</evidence>
<reference evidence="5 6" key="1">
    <citation type="journal article" date="2020" name="Biotechnol. Biofuels">
        <title>New insights from the biogas microbiome by comprehensive genome-resolved metagenomics of nearly 1600 species originating from multiple anaerobic digesters.</title>
        <authorList>
            <person name="Campanaro S."/>
            <person name="Treu L."/>
            <person name="Rodriguez-R L.M."/>
            <person name="Kovalovszki A."/>
            <person name="Ziels R.M."/>
            <person name="Maus I."/>
            <person name="Zhu X."/>
            <person name="Kougias P.G."/>
            <person name="Basile A."/>
            <person name="Luo G."/>
            <person name="Schluter A."/>
            <person name="Konstantinidis K.T."/>
            <person name="Angelidaki I."/>
        </authorList>
    </citation>
    <scope>NUCLEOTIDE SEQUENCE [LARGE SCALE GENOMIC DNA]</scope>
    <source>
        <strain evidence="5">AS05jafATM_4</strain>
    </source>
</reference>
<gene>
    <name evidence="5" type="ORF">GX523_10250</name>
</gene>
<comment type="caution">
    <text evidence="5">The sequence shown here is derived from an EMBL/GenBank/DDBJ whole genome shotgun (WGS) entry which is preliminary data.</text>
</comment>
<evidence type="ECO:0000313" key="6">
    <source>
        <dbReference type="Proteomes" id="UP000553059"/>
    </source>
</evidence>
<dbReference type="InterPro" id="IPR017900">
    <property type="entry name" value="4Fe4S_Fe_S_CS"/>
</dbReference>
<dbReference type="GO" id="GO:0046872">
    <property type="term" value="F:metal ion binding"/>
    <property type="evidence" value="ECO:0007669"/>
    <property type="project" value="UniProtKB-KW"/>
</dbReference>
<feature type="domain" description="4Fe-4S ferredoxin-type" evidence="4">
    <location>
        <begin position="4"/>
        <end position="33"/>
    </location>
</feature>
<dbReference type="GO" id="GO:0051536">
    <property type="term" value="F:iron-sulfur cluster binding"/>
    <property type="evidence" value="ECO:0007669"/>
    <property type="project" value="UniProtKB-KW"/>
</dbReference>
<keyword evidence="1" id="KW-0479">Metal-binding</keyword>
<keyword evidence="3" id="KW-0411">Iron-sulfur</keyword>
<keyword evidence="2" id="KW-0408">Iron</keyword>
<proteinExistence type="predicted"/>
<evidence type="ECO:0000259" key="4">
    <source>
        <dbReference type="PROSITE" id="PS51379"/>
    </source>
</evidence>
<dbReference type="Pfam" id="PF12838">
    <property type="entry name" value="Fer4_7"/>
    <property type="match status" value="1"/>
</dbReference>
<dbReference type="AlphaFoldDB" id="A0A7C6Z4T7"/>
<dbReference type="InterPro" id="IPR017896">
    <property type="entry name" value="4Fe4S_Fe-S-bd"/>
</dbReference>
<dbReference type="SUPFAM" id="SSF54862">
    <property type="entry name" value="4Fe-4S ferredoxins"/>
    <property type="match status" value="1"/>
</dbReference>
<dbReference type="Proteomes" id="UP000553059">
    <property type="component" value="Unassembled WGS sequence"/>
</dbReference>
<accession>A0A7C6Z4T7</accession>
<name>A0A7C6Z4T7_9FIRM</name>
<dbReference type="EMBL" id="DUTF01000233">
    <property type="protein sequence ID" value="HHY27102.1"/>
    <property type="molecule type" value="Genomic_DNA"/>
</dbReference>
<evidence type="ECO:0000256" key="1">
    <source>
        <dbReference type="ARBA" id="ARBA00022723"/>
    </source>
</evidence>
<evidence type="ECO:0000256" key="3">
    <source>
        <dbReference type="ARBA" id="ARBA00023014"/>
    </source>
</evidence>
<organism evidence="5 6">
    <name type="scientific">Desulfitobacterium dehalogenans</name>
    <dbReference type="NCBI Taxonomy" id="36854"/>
    <lineage>
        <taxon>Bacteria</taxon>
        <taxon>Bacillati</taxon>
        <taxon>Bacillota</taxon>
        <taxon>Clostridia</taxon>
        <taxon>Eubacteriales</taxon>
        <taxon>Desulfitobacteriaceae</taxon>
        <taxon>Desulfitobacterium</taxon>
    </lineage>
</organism>
<dbReference type="Gene3D" id="3.30.70.20">
    <property type="match status" value="1"/>
</dbReference>